<dbReference type="PANTHER" id="PTHR21563">
    <property type="entry name" value="ZINC FINGER C3H1 DOMAIN-CONTAINING PROTEIN"/>
    <property type="match status" value="1"/>
</dbReference>
<keyword evidence="2" id="KW-1185">Reference proteome</keyword>
<proteinExistence type="predicted"/>
<dbReference type="OrthoDB" id="1922977at2759"/>
<dbReference type="Proteomes" id="UP000193642">
    <property type="component" value="Unassembled WGS sequence"/>
</dbReference>
<dbReference type="GO" id="GO:0000178">
    <property type="term" value="C:exosome (RNase complex)"/>
    <property type="evidence" value="ECO:0007669"/>
    <property type="project" value="TreeGrafter"/>
</dbReference>
<reference evidence="1 2" key="1">
    <citation type="submission" date="2016-07" db="EMBL/GenBank/DDBJ databases">
        <title>Pervasive Adenine N6-methylation of Active Genes in Fungi.</title>
        <authorList>
            <consortium name="DOE Joint Genome Institute"/>
            <person name="Mondo S.J."/>
            <person name="Dannebaum R.O."/>
            <person name="Kuo R.C."/>
            <person name="Labutti K."/>
            <person name="Haridas S."/>
            <person name="Kuo A."/>
            <person name="Salamov A."/>
            <person name="Ahrendt S.R."/>
            <person name="Lipzen A."/>
            <person name="Sullivan W."/>
            <person name="Andreopoulos W.B."/>
            <person name="Clum A."/>
            <person name="Lindquist E."/>
            <person name="Daum C."/>
            <person name="Ramamoorthy G.K."/>
            <person name="Gryganskyi A."/>
            <person name="Culley D."/>
            <person name="Magnuson J.K."/>
            <person name="James T.Y."/>
            <person name="O'Malley M.A."/>
            <person name="Stajich J.E."/>
            <person name="Spatafora J.W."/>
            <person name="Visel A."/>
            <person name="Grigoriev I.V."/>
        </authorList>
    </citation>
    <scope>NUCLEOTIDE SEQUENCE [LARGE SCALE GENOMIC DNA]</scope>
    <source>
        <strain evidence="1 2">JEL800</strain>
    </source>
</reference>
<dbReference type="STRING" id="329046.A0A1Y2CDX5"/>
<dbReference type="Gene3D" id="1.25.40.10">
    <property type="entry name" value="Tetratricopeptide repeat domain"/>
    <property type="match status" value="1"/>
</dbReference>
<protein>
    <submittedName>
        <fullName evidence="1">Uncharacterized protein</fullName>
    </submittedName>
</protein>
<evidence type="ECO:0000313" key="1">
    <source>
        <dbReference type="EMBL" id="ORY45261.1"/>
    </source>
</evidence>
<dbReference type="GO" id="GO:0005634">
    <property type="term" value="C:nucleus"/>
    <property type="evidence" value="ECO:0007669"/>
    <property type="project" value="TreeGrafter"/>
</dbReference>
<dbReference type="EMBL" id="MCGO01000020">
    <property type="protein sequence ID" value="ORY45261.1"/>
    <property type="molecule type" value="Genomic_DNA"/>
</dbReference>
<sequence length="371" mass="42565">MLRDVVKCINILAEALEHHRESENVWIAYLEMNMKRAGEEDTREMFEQGVAFLPKSVVIWWRYFVWETGFERKENVLRRMLVWFSGDESSSMDSTLRSSTVLSVAIQLMKLYLENLDESQTARSFMAIFLLCRDATELAQFKLNSNLSKRASGTFLPPLRNTWATAVLTDSDLAKAWLIYLHFLYHGTLPQSVFLPYPHDYLVRDEYFCIRWDVGRTNSGATIPSGIEHSFFRQLFHSCVNAWKSAMPTDESKQDAFMTPWLAILKNFVEFWSVSGSVGDERIFRKVWDGVLEAVPEKFLGIVKCLVNESSDDEVLVPGSFYLVNRCVKELLATNGKNGEAVSGISETIIRVVDLLINSVRCCFEGLEQVR</sequence>
<dbReference type="AlphaFoldDB" id="A0A1Y2CDX5"/>
<accession>A0A1Y2CDX5</accession>
<dbReference type="SUPFAM" id="SSF48452">
    <property type="entry name" value="TPR-like"/>
    <property type="match status" value="1"/>
</dbReference>
<dbReference type="InterPro" id="IPR011990">
    <property type="entry name" value="TPR-like_helical_dom_sf"/>
</dbReference>
<name>A0A1Y2CDX5_9FUNG</name>
<evidence type="ECO:0000313" key="2">
    <source>
        <dbReference type="Proteomes" id="UP000193642"/>
    </source>
</evidence>
<dbReference type="PANTHER" id="PTHR21563:SF3">
    <property type="entry name" value="ZINC FINGER C3H1 DOMAIN-CONTAINING PROTEIN"/>
    <property type="match status" value="1"/>
</dbReference>
<dbReference type="InterPro" id="IPR039278">
    <property type="entry name" value="Red1"/>
</dbReference>
<gene>
    <name evidence="1" type="ORF">BCR33DRAFT_197461</name>
</gene>
<organism evidence="1 2">
    <name type="scientific">Rhizoclosmatium globosum</name>
    <dbReference type="NCBI Taxonomy" id="329046"/>
    <lineage>
        <taxon>Eukaryota</taxon>
        <taxon>Fungi</taxon>
        <taxon>Fungi incertae sedis</taxon>
        <taxon>Chytridiomycota</taxon>
        <taxon>Chytridiomycota incertae sedis</taxon>
        <taxon>Chytridiomycetes</taxon>
        <taxon>Chytridiales</taxon>
        <taxon>Chytriomycetaceae</taxon>
        <taxon>Rhizoclosmatium</taxon>
    </lineage>
</organism>
<comment type="caution">
    <text evidence="1">The sequence shown here is derived from an EMBL/GenBank/DDBJ whole genome shotgun (WGS) entry which is preliminary data.</text>
</comment>